<dbReference type="AlphaFoldDB" id="A0A438C869"/>
<sequence length="55" mass="6528">MWVKVVRNNMITRVKWRVKLQKHNTEAHGMKYKNGLHCTARIVKSEGVCFLNFLL</sequence>
<dbReference type="EMBL" id="QGNW01002479">
    <property type="protein sequence ID" value="RVW19441.1"/>
    <property type="molecule type" value="Genomic_DNA"/>
</dbReference>
<evidence type="ECO:0000313" key="2">
    <source>
        <dbReference type="Proteomes" id="UP000288805"/>
    </source>
</evidence>
<protein>
    <submittedName>
        <fullName evidence="1">Uncharacterized protein</fullName>
    </submittedName>
</protein>
<name>A0A438C869_VITVI</name>
<evidence type="ECO:0000313" key="1">
    <source>
        <dbReference type="EMBL" id="RVW19441.1"/>
    </source>
</evidence>
<gene>
    <name evidence="1" type="ORF">CK203_115619</name>
</gene>
<reference evidence="1 2" key="1">
    <citation type="journal article" date="2018" name="PLoS Genet.">
        <title>Population sequencing reveals clonal diversity and ancestral inbreeding in the grapevine cultivar Chardonnay.</title>
        <authorList>
            <person name="Roach M.J."/>
            <person name="Johnson D.L."/>
            <person name="Bohlmann J."/>
            <person name="van Vuuren H.J."/>
            <person name="Jones S.J."/>
            <person name="Pretorius I.S."/>
            <person name="Schmidt S.A."/>
            <person name="Borneman A.R."/>
        </authorList>
    </citation>
    <scope>NUCLEOTIDE SEQUENCE [LARGE SCALE GENOMIC DNA]</scope>
    <source>
        <strain evidence="2">cv. Chardonnay</strain>
        <tissue evidence="1">Leaf</tissue>
    </source>
</reference>
<dbReference type="Proteomes" id="UP000288805">
    <property type="component" value="Unassembled WGS sequence"/>
</dbReference>
<comment type="caution">
    <text evidence="1">The sequence shown here is derived from an EMBL/GenBank/DDBJ whole genome shotgun (WGS) entry which is preliminary data.</text>
</comment>
<organism evidence="1 2">
    <name type="scientific">Vitis vinifera</name>
    <name type="common">Grape</name>
    <dbReference type="NCBI Taxonomy" id="29760"/>
    <lineage>
        <taxon>Eukaryota</taxon>
        <taxon>Viridiplantae</taxon>
        <taxon>Streptophyta</taxon>
        <taxon>Embryophyta</taxon>
        <taxon>Tracheophyta</taxon>
        <taxon>Spermatophyta</taxon>
        <taxon>Magnoliopsida</taxon>
        <taxon>eudicotyledons</taxon>
        <taxon>Gunneridae</taxon>
        <taxon>Pentapetalae</taxon>
        <taxon>rosids</taxon>
        <taxon>Vitales</taxon>
        <taxon>Vitaceae</taxon>
        <taxon>Viteae</taxon>
        <taxon>Vitis</taxon>
    </lineage>
</organism>
<proteinExistence type="predicted"/>
<accession>A0A438C869</accession>